<dbReference type="InterPro" id="IPR012337">
    <property type="entry name" value="RNaseH-like_sf"/>
</dbReference>
<dbReference type="GO" id="GO:0004386">
    <property type="term" value="F:helicase activity"/>
    <property type="evidence" value="ECO:0007669"/>
    <property type="project" value="UniProtKB-KW"/>
</dbReference>
<evidence type="ECO:0000259" key="22">
    <source>
        <dbReference type="PROSITE" id="PS50142"/>
    </source>
</evidence>
<dbReference type="Pfam" id="PF07727">
    <property type="entry name" value="RVT_2"/>
    <property type="match status" value="1"/>
</dbReference>
<evidence type="ECO:0000256" key="18">
    <source>
        <dbReference type="ARBA" id="ARBA00035116"/>
    </source>
</evidence>
<evidence type="ECO:0000256" key="5">
    <source>
        <dbReference type="ARBA" id="ARBA00022722"/>
    </source>
</evidence>
<feature type="domain" description="Helicase C-terminal" evidence="26">
    <location>
        <begin position="1112"/>
        <end position="1267"/>
    </location>
</feature>
<dbReference type="PROSITE" id="PS50158">
    <property type="entry name" value="ZF_CCHC"/>
    <property type="match status" value="1"/>
</dbReference>
<comment type="subunit">
    <text evidence="4">May interact with ARGONAUTE1 or PINHEAD through their common PAZ domains.</text>
</comment>
<dbReference type="InterPro" id="IPR005034">
    <property type="entry name" value="Dicer_dimerisation"/>
</dbReference>
<dbReference type="InterPro" id="IPR036389">
    <property type="entry name" value="RNase_III_sf"/>
</dbReference>
<dbReference type="InterPro" id="IPR043502">
    <property type="entry name" value="DNA/RNA_pol_sf"/>
</dbReference>
<feature type="region of interest" description="Disordered" evidence="21">
    <location>
        <begin position="482"/>
        <end position="501"/>
    </location>
</feature>
<evidence type="ECO:0000256" key="16">
    <source>
        <dbReference type="ARBA" id="ARBA00023211"/>
    </source>
</evidence>
<name>A0AAQ3SSQ1_PASNO</name>
<dbReference type="GO" id="GO:0005737">
    <property type="term" value="C:cytoplasm"/>
    <property type="evidence" value="ECO:0007669"/>
    <property type="project" value="TreeGrafter"/>
</dbReference>
<dbReference type="Gene3D" id="3.40.50.300">
    <property type="entry name" value="P-loop containing nucleotide triphosphate hydrolases"/>
    <property type="match status" value="2"/>
</dbReference>
<evidence type="ECO:0000256" key="4">
    <source>
        <dbReference type="ARBA" id="ARBA00011499"/>
    </source>
</evidence>
<organism evidence="28 29">
    <name type="scientific">Paspalum notatum var. saurae</name>
    <dbReference type="NCBI Taxonomy" id="547442"/>
    <lineage>
        <taxon>Eukaryota</taxon>
        <taxon>Viridiplantae</taxon>
        <taxon>Streptophyta</taxon>
        <taxon>Embryophyta</taxon>
        <taxon>Tracheophyta</taxon>
        <taxon>Spermatophyta</taxon>
        <taxon>Magnoliopsida</taxon>
        <taxon>Liliopsida</taxon>
        <taxon>Poales</taxon>
        <taxon>Poaceae</taxon>
        <taxon>PACMAD clade</taxon>
        <taxon>Panicoideae</taxon>
        <taxon>Andropogonodae</taxon>
        <taxon>Paspaleae</taxon>
        <taxon>Paspalinae</taxon>
        <taxon>Paspalum</taxon>
    </lineage>
</organism>
<evidence type="ECO:0000256" key="17">
    <source>
        <dbReference type="ARBA" id="ARBA00023242"/>
    </source>
</evidence>
<evidence type="ECO:0000313" key="29">
    <source>
        <dbReference type="Proteomes" id="UP001341281"/>
    </source>
</evidence>
<dbReference type="Proteomes" id="UP001341281">
    <property type="component" value="Chromosome 02"/>
</dbReference>
<dbReference type="Pfam" id="PF02170">
    <property type="entry name" value="PAZ"/>
    <property type="match status" value="1"/>
</dbReference>
<dbReference type="SUPFAM" id="SSF53098">
    <property type="entry name" value="Ribonuclease H-like"/>
    <property type="match status" value="1"/>
</dbReference>
<comment type="similarity">
    <text evidence="18">Belongs to the helicase family. Dicer subfamily.</text>
</comment>
<dbReference type="InterPro" id="IPR013103">
    <property type="entry name" value="RVT_2"/>
</dbReference>
<feature type="domain" description="Dicer dsRNA-binding fold" evidence="27">
    <location>
        <begin position="1296"/>
        <end position="1386"/>
    </location>
</feature>
<dbReference type="GO" id="GO:0003723">
    <property type="term" value="F:RNA binding"/>
    <property type="evidence" value="ECO:0007669"/>
    <property type="project" value="UniProtKB-UniRule"/>
</dbReference>
<protein>
    <submittedName>
        <fullName evidence="28">Uncharacterized protein</fullName>
    </submittedName>
</protein>
<keyword evidence="8" id="KW-0547">Nucleotide-binding</keyword>
<dbReference type="PANTHER" id="PTHR14950:SF31">
    <property type="entry name" value="ENDORIBONUCLEASE DICER HOMOLOG 3B"/>
    <property type="match status" value="1"/>
</dbReference>
<dbReference type="PROSITE" id="PS50994">
    <property type="entry name" value="INTEGRASE"/>
    <property type="match status" value="1"/>
</dbReference>
<dbReference type="GO" id="GO:0004525">
    <property type="term" value="F:ribonuclease III activity"/>
    <property type="evidence" value="ECO:0007669"/>
    <property type="project" value="InterPro"/>
</dbReference>
<dbReference type="SUPFAM" id="SSF101690">
    <property type="entry name" value="PAZ domain"/>
    <property type="match status" value="1"/>
</dbReference>
<dbReference type="SUPFAM" id="SSF56672">
    <property type="entry name" value="DNA/RNA polymerases"/>
    <property type="match status" value="1"/>
</dbReference>
<dbReference type="SMART" id="SM00490">
    <property type="entry name" value="HELICc"/>
    <property type="match status" value="1"/>
</dbReference>
<keyword evidence="5" id="KW-0540">Nuclease</keyword>
<evidence type="ECO:0000256" key="9">
    <source>
        <dbReference type="ARBA" id="ARBA00022759"/>
    </source>
</evidence>
<dbReference type="InterPro" id="IPR036875">
    <property type="entry name" value="Znf_CCHC_sf"/>
</dbReference>
<evidence type="ECO:0000256" key="19">
    <source>
        <dbReference type="PROSITE-ProRule" id="PRU00047"/>
    </source>
</evidence>
<dbReference type="Pfam" id="PF00271">
    <property type="entry name" value="Helicase_C"/>
    <property type="match status" value="1"/>
</dbReference>
<evidence type="ECO:0000256" key="21">
    <source>
        <dbReference type="SAM" id="MobiDB-lite"/>
    </source>
</evidence>
<evidence type="ECO:0000259" key="25">
    <source>
        <dbReference type="PROSITE" id="PS50994"/>
    </source>
</evidence>
<evidence type="ECO:0000259" key="24">
    <source>
        <dbReference type="PROSITE" id="PS50821"/>
    </source>
</evidence>
<dbReference type="InterPro" id="IPR038248">
    <property type="entry name" value="Dicer_dimer_sf"/>
</dbReference>
<keyword evidence="13" id="KW-0460">Magnesium</keyword>
<accession>A0AAQ3SSQ1</accession>
<feature type="compositionally biased region" description="Low complexity" evidence="21">
    <location>
        <begin position="1"/>
        <end position="18"/>
    </location>
</feature>
<feature type="domain" description="CCHC-type" evidence="23">
    <location>
        <begin position="280"/>
        <end position="295"/>
    </location>
</feature>
<dbReference type="CDD" id="cd09272">
    <property type="entry name" value="RNase_HI_RT_Ty1"/>
    <property type="match status" value="1"/>
</dbReference>
<keyword evidence="7" id="KW-0677">Repeat</keyword>
<keyword evidence="16" id="KW-0464">Manganese</keyword>
<feature type="region of interest" description="Disordered" evidence="21">
    <location>
        <begin position="232"/>
        <end position="279"/>
    </location>
</feature>
<dbReference type="InterPro" id="IPR001650">
    <property type="entry name" value="Helicase_C-like"/>
</dbReference>
<dbReference type="SMART" id="SM00949">
    <property type="entry name" value="PAZ"/>
    <property type="match status" value="1"/>
</dbReference>
<evidence type="ECO:0000256" key="13">
    <source>
        <dbReference type="ARBA" id="ARBA00022842"/>
    </source>
</evidence>
<comment type="cofactor">
    <cofactor evidence="2">
        <name>Mg(2+)</name>
        <dbReference type="ChEBI" id="CHEBI:18420"/>
    </cofactor>
</comment>
<dbReference type="GO" id="GO:0015074">
    <property type="term" value="P:DNA integration"/>
    <property type="evidence" value="ECO:0007669"/>
    <property type="project" value="InterPro"/>
</dbReference>
<feature type="compositionally biased region" description="Low complexity" evidence="21">
    <location>
        <begin position="243"/>
        <end position="252"/>
    </location>
</feature>
<dbReference type="InterPro" id="IPR001878">
    <property type="entry name" value="Znf_CCHC"/>
</dbReference>
<dbReference type="Gene3D" id="4.10.60.10">
    <property type="entry name" value="Zinc finger, CCHC-type"/>
    <property type="match status" value="1"/>
</dbReference>
<keyword evidence="19" id="KW-0862">Zinc</keyword>
<feature type="domain" description="RNase III" evidence="22">
    <location>
        <begin position="1745"/>
        <end position="1914"/>
    </location>
</feature>
<evidence type="ECO:0000256" key="12">
    <source>
        <dbReference type="ARBA" id="ARBA00022840"/>
    </source>
</evidence>
<dbReference type="Gene3D" id="3.30.160.20">
    <property type="match status" value="1"/>
</dbReference>
<feature type="domain" description="RNase III" evidence="22">
    <location>
        <begin position="1955"/>
        <end position="2103"/>
    </location>
</feature>
<dbReference type="PROSITE" id="PS50142">
    <property type="entry name" value="RNASE_3_2"/>
    <property type="match status" value="2"/>
</dbReference>
<feature type="domain" description="PAZ" evidence="24">
    <location>
        <begin position="1596"/>
        <end position="1720"/>
    </location>
</feature>
<keyword evidence="15" id="KW-0943">RNA-mediated gene silencing</keyword>
<dbReference type="InterPro" id="IPR036397">
    <property type="entry name" value="RNaseH_sf"/>
</dbReference>
<dbReference type="SMART" id="SM00343">
    <property type="entry name" value="ZnF_C2HC"/>
    <property type="match status" value="1"/>
</dbReference>
<evidence type="ECO:0000256" key="11">
    <source>
        <dbReference type="ARBA" id="ARBA00022806"/>
    </source>
</evidence>
<dbReference type="InterPro" id="IPR003100">
    <property type="entry name" value="PAZ_dom"/>
</dbReference>
<dbReference type="GO" id="GO:0008270">
    <property type="term" value="F:zinc ion binding"/>
    <property type="evidence" value="ECO:0007669"/>
    <property type="project" value="UniProtKB-KW"/>
</dbReference>
<dbReference type="Pfam" id="PF14223">
    <property type="entry name" value="Retrotran_gag_2"/>
    <property type="match status" value="1"/>
</dbReference>
<dbReference type="InterPro" id="IPR027417">
    <property type="entry name" value="P-loop_NTPase"/>
</dbReference>
<dbReference type="PROSITE" id="PS51194">
    <property type="entry name" value="HELICASE_CTER"/>
    <property type="match status" value="1"/>
</dbReference>
<keyword evidence="6" id="KW-0479">Metal-binding</keyword>
<dbReference type="Gene3D" id="3.30.420.10">
    <property type="entry name" value="Ribonuclease H-like superfamily/Ribonuclease H"/>
    <property type="match status" value="1"/>
</dbReference>
<feature type="compositionally biased region" description="Basic residues" evidence="21">
    <location>
        <begin position="253"/>
        <end position="264"/>
    </location>
</feature>
<dbReference type="SUPFAM" id="SSF69065">
    <property type="entry name" value="RNase III domain-like"/>
    <property type="match status" value="2"/>
</dbReference>
<sequence length="2357" mass="264645">MSEAGYSSSSSAGSSHPSLLDGGERRSSSGRRRTVVRTVREVGSAQFPQLTRTNYTDWVVMMKVMLKARGLWSVIKHGTNDKQEDQMALEALLRGVPTEYQSTLGRKKTAKLAWESLEKMRLGDDRVKKARVQQLRREYEALKFRDGEKVEDFALRLQALVSELGALGKKMDDEEVVGKYLRAAPKRLEPVVVSMETLLDLSELTIEDVTGRLRAYEDRLITSAEQAAEGDKLLLGKEEKNPRGSGASSSGRFGRRRGKPRRRSGGAEPGEDGGSRAKDKCRRCGRLGHWARDCRAPRRGEHSEQANLTQEGEEEPALLLARMEGETEDDEPALLMAQACALADGARGGLHGTAAARGAAGAVLPRERESEKVEAERRYLDTGASNHMTGSGGLRRARLHATGTVRFGDNDIVTIAGRGTVLFAAATARSPGLRSSIIGLGRPDERGCQVLAPSDFGTVSASRRSVNGLYVLPLHIARPVCPSESGRRRRRGGGTRGSATSASMLRGLPMIEHVGELATAALPGSQPFPKKAKFRAQDPRSWSMVTRGPIRPATHGGRRYFLLLVDDHSRYMWLRLLTTKDQAAEAIKEIKARAEAETGKKLRLLRTDRGGEFTSMEFGQYCAEVGVGRHLSAPYSPQQNGVVERKNRWHATRGWNVHHMDVKSAFLNGDLKEEVYVKQPPGYVVNGQEHRVLRLRKALYGLRQAPRAWNQKLDTVLKEMEFKRCESEHALYTRRAEHGQLVVGVYVDDLVITGASKKEIEAFKAQMKKTFRMREEPRAPVLRVDNNSAIELAKNPVLHDRSKHIDIRFHYIRECVAEGQVVLGHVDTAQQLADLLTKPLGQRRLAHHAPYIQRGIVVMTPQILLDALRHAFLTMSVMSLLIFDECHRACGNHPYSRIMKEFYIDSEWRPAVFGMTASPVATKGASTIEDCEAQIAQLELILDAKVYIVEDRNELESFSPAATIVNKYYDAYLFDLDDLESKLQILFEEFDTLLVGLQESSPNKFEDTDSILEMSRKSLSKYHGKILYGLNTLGPIVTLEMVKIYNESINAVGDSEGSLVSKDSQKLQVSYFKGALFLIEEILPQGYEELMKSESGSAELTKRGYISSKVATLINIFKSFGSSEEVLCLIFVERIMTAKAVERFMRGIVNFSCFSISYLTGGSTSKDALSPAVQRFTLDMFRAGKVNLLFTTDVTEEGIDVPNCSCVIRFDLPRTVCSYVQSRGRARRSSSRYVLMIERGNLVQQEHIFRIIRTEYYVKKFTLRKHSNIPSHYLPLQEKHSYHVDSTGATITADCCVNLIHQYCEKLPKDRYYMPKPSFELNLKDGSYQCTLTMPSNAAFRSIVGPPSSTCNLAKQLVSLEACKKLHQLGELNDYLVPITEEPMNIDPSITDKKCLSGPGTTKRKELHGTINVSGLSGNWIHESEAITLNSYRFDFLCDQEGEIYAGFVLLIESVLDDDVAHSEMDLFLIPNKLVKTTITPCGKIQLNKEQLRKGKLFQEFFFNAIFGRLFHGSRTKGQQREFLFRKGYQIHWSSDNMYLLLPLRHSSEVQHDLHIHWEAVESCSGAVEQLRNLYLEDGNLNYENLSPHKRIKGEGIIHLANKSLHFSRVKDSVVLSLHTGRIYSVLDLILERTADDSFDEMYNGKSSLFSSFVDYYHKKYGIVIQHPGQPLLLLKQSHNAHNLLFSKLKYQDASTGNPLLAEKEQIHARVPPELLIHIDVTTNILKSFYLLPSVIHRLQSLMLASQLRCDIGYTQHIPSNLILEAITTLRCCETFSLERLELLGDSVLKYVIGCDLFLRYPMKHEGHLSDMRSKAVCNATLHKHGIQRSLQHFVCDSAFDPRRWVAPGQISLRPFPCNCGIETTSVPFCGRFIRDDPSFVVGKPCDRGHRWMCSKTVSDCVEALVGAYFVGGGIDAAVWVMRWFGIDIRCDMKLVQDVKSSASHICYLSKLKDIEELEAKLKYSFSVKSLLLEAITHPSLQELGIDYCYQRLEFLGDSVLDLLITRHIYATHTDVDPGELTDLRSSLVSNENFAQAVVRNNIYNHLQHGSGILLEQITEYVRCNLGCHGKENEFLNQATSKVPKVLGDIMESITGAIFIDVNFNVDLVWKIVEPLLSPMITLDKLALPPYRELLELCSQLGCFMNSKCTSKGEELIIEITLQLRDELLIAQGHDRNRKNAKAKAAALVLMDLKKRGLSLKKCFSKAQQLDIISSEPQSQLTSLESRHDFPDVNGNLSLEGLSSGRPVVLPLKMDKGGPRTALFKLCKILQWPMPEFESVEQRFRTPIIMDGVTTTNFNSFFSTITLHIPDVTVITLQGEQRTDKKSSQDSASLIMLQRLQELKVCVCKTQENNTSG</sequence>
<keyword evidence="14 20" id="KW-0694">RNA-binding</keyword>
<evidence type="ECO:0000256" key="6">
    <source>
        <dbReference type="ARBA" id="ARBA00022723"/>
    </source>
</evidence>
<dbReference type="Pfam" id="PF03368">
    <property type="entry name" value="Dicer_dimer"/>
    <property type="match status" value="1"/>
</dbReference>
<dbReference type="InterPro" id="IPR000999">
    <property type="entry name" value="RNase_III_dom"/>
</dbReference>
<dbReference type="PANTHER" id="PTHR14950">
    <property type="entry name" value="DICER-RELATED"/>
    <property type="match status" value="1"/>
</dbReference>
<dbReference type="FunFam" id="1.10.1520.10:FF:000004">
    <property type="entry name" value="Endoribonuclease dicer-like 1"/>
    <property type="match status" value="1"/>
</dbReference>
<dbReference type="Pfam" id="PF00665">
    <property type="entry name" value="rve"/>
    <property type="match status" value="1"/>
</dbReference>
<evidence type="ECO:0000256" key="15">
    <source>
        <dbReference type="ARBA" id="ARBA00023158"/>
    </source>
</evidence>
<evidence type="ECO:0000256" key="1">
    <source>
        <dbReference type="ARBA" id="ARBA00001936"/>
    </source>
</evidence>
<dbReference type="PROSITE" id="PS00517">
    <property type="entry name" value="RNASE_3_1"/>
    <property type="match status" value="1"/>
</dbReference>
<keyword evidence="17" id="KW-0539">Nucleus</keyword>
<dbReference type="Pfam" id="PF00098">
    <property type="entry name" value="zf-CCHC"/>
    <property type="match status" value="1"/>
</dbReference>
<evidence type="ECO:0000259" key="27">
    <source>
        <dbReference type="PROSITE" id="PS51327"/>
    </source>
</evidence>
<dbReference type="CDD" id="cd00593">
    <property type="entry name" value="RIBOc"/>
    <property type="match status" value="2"/>
</dbReference>
<evidence type="ECO:0000256" key="3">
    <source>
        <dbReference type="ARBA" id="ARBA00004123"/>
    </source>
</evidence>
<reference evidence="28 29" key="1">
    <citation type="submission" date="2024-02" db="EMBL/GenBank/DDBJ databases">
        <title>High-quality chromosome-scale genome assembly of Pensacola bahiagrass (Paspalum notatum Flugge var. saurae).</title>
        <authorList>
            <person name="Vega J.M."/>
            <person name="Podio M."/>
            <person name="Orjuela J."/>
            <person name="Siena L.A."/>
            <person name="Pessino S.C."/>
            <person name="Combes M.C."/>
            <person name="Mariac C."/>
            <person name="Albertini E."/>
            <person name="Pupilli F."/>
            <person name="Ortiz J.P.A."/>
            <person name="Leblanc O."/>
        </authorList>
    </citation>
    <scope>NUCLEOTIDE SEQUENCE [LARGE SCALE GENOMIC DNA]</scope>
    <source>
        <strain evidence="28">R1</strain>
        <tissue evidence="28">Leaf</tissue>
    </source>
</reference>
<evidence type="ECO:0000259" key="26">
    <source>
        <dbReference type="PROSITE" id="PS51194"/>
    </source>
</evidence>
<dbReference type="FunFam" id="3.40.50.300:FF:000420">
    <property type="entry name" value="Endoribonuclease dicer-like 1"/>
    <property type="match status" value="1"/>
</dbReference>
<feature type="compositionally biased region" description="Basic and acidic residues" evidence="21">
    <location>
        <begin position="232"/>
        <end position="242"/>
    </location>
</feature>
<dbReference type="Pfam" id="PF00636">
    <property type="entry name" value="Ribonuclease_3"/>
    <property type="match status" value="2"/>
</dbReference>
<evidence type="ECO:0000256" key="7">
    <source>
        <dbReference type="ARBA" id="ARBA00022737"/>
    </source>
</evidence>
<evidence type="ECO:0000313" key="28">
    <source>
        <dbReference type="EMBL" id="WVZ59379.1"/>
    </source>
</evidence>
<dbReference type="GO" id="GO:0005634">
    <property type="term" value="C:nucleus"/>
    <property type="evidence" value="ECO:0007669"/>
    <property type="project" value="UniProtKB-SubCell"/>
</dbReference>
<proteinExistence type="inferred from homology"/>
<dbReference type="FunFam" id="3.30.160.380:FF:000001">
    <property type="entry name" value="Endoribonuclease dicer-like 1"/>
    <property type="match status" value="1"/>
</dbReference>
<keyword evidence="29" id="KW-1185">Reference proteome</keyword>
<keyword evidence="11" id="KW-0347">Helicase</keyword>
<keyword evidence="12" id="KW-0067">ATP-binding</keyword>
<dbReference type="GO" id="GO:0010267">
    <property type="term" value="P:ta-siRNA processing"/>
    <property type="evidence" value="ECO:0007669"/>
    <property type="project" value="UniProtKB-ARBA"/>
</dbReference>
<comment type="subcellular location">
    <subcellularLocation>
        <location evidence="3">Nucleus</location>
    </subcellularLocation>
</comment>
<dbReference type="GO" id="GO:0005524">
    <property type="term" value="F:ATP binding"/>
    <property type="evidence" value="ECO:0007669"/>
    <property type="project" value="UniProtKB-KW"/>
</dbReference>
<dbReference type="EMBL" id="CP144746">
    <property type="protein sequence ID" value="WVZ59379.1"/>
    <property type="molecule type" value="Genomic_DNA"/>
</dbReference>
<dbReference type="Gene3D" id="1.10.1520.10">
    <property type="entry name" value="Ribonuclease III domain"/>
    <property type="match status" value="2"/>
</dbReference>
<evidence type="ECO:0000259" key="23">
    <source>
        <dbReference type="PROSITE" id="PS50158"/>
    </source>
</evidence>
<dbReference type="PROSITE" id="PS51327">
    <property type="entry name" value="DICER_DSRBF"/>
    <property type="match status" value="1"/>
</dbReference>
<feature type="region of interest" description="Disordered" evidence="21">
    <location>
        <begin position="1"/>
        <end position="34"/>
    </location>
</feature>
<dbReference type="SUPFAM" id="SSF57756">
    <property type="entry name" value="Retrovirus zinc finger-like domains"/>
    <property type="match status" value="1"/>
</dbReference>
<dbReference type="Gene3D" id="2.170.260.10">
    <property type="entry name" value="paz domain"/>
    <property type="match status" value="1"/>
</dbReference>
<dbReference type="InterPro" id="IPR036085">
    <property type="entry name" value="PAZ_dom_sf"/>
</dbReference>
<evidence type="ECO:0000256" key="2">
    <source>
        <dbReference type="ARBA" id="ARBA00001946"/>
    </source>
</evidence>
<dbReference type="PROSITE" id="PS50821">
    <property type="entry name" value="PAZ"/>
    <property type="match status" value="1"/>
</dbReference>
<dbReference type="FunFam" id="1.10.1520.10:FF:000008">
    <property type="entry name" value="Dicer-like 104"/>
    <property type="match status" value="1"/>
</dbReference>
<dbReference type="InterPro" id="IPR001584">
    <property type="entry name" value="Integrase_cat-core"/>
</dbReference>
<gene>
    <name evidence="28" type="ORF">U9M48_009528</name>
</gene>
<evidence type="ECO:0000256" key="8">
    <source>
        <dbReference type="ARBA" id="ARBA00022741"/>
    </source>
</evidence>
<evidence type="ECO:0000256" key="10">
    <source>
        <dbReference type="ARBA" id="ARBA00022801"/>
    </source>
</evidence>
<dbReference type="SMART" id="SM00535">
    <property type="entry name" value="RIBOc"/>
    <property type="match status" value="2"/>
</dbReference>
<keyword evidence="9" id="KW-0255">Endonuclease</keyword>
<dbReference type="FunFam" id="2.170.260.10:FF:000004">
    <property type="entry name" value="Dicer-like 104"/>
    <property type="match status" value="1"/>
</dbReference>
<dbReference type="Gene3D" id="3.30.160.380">
    <property type="entry name" value="Dicer dimerisation domain"/>
    <property type="match status" value="1"/>
</dbReference>
<keyword evidence="19" id="KW-0863">Zinc-finger</keyword>
<dbReference type="SUPFAM" id="SSF52540">
    <property type="entry name" value="P-loop containing nucleoside triphosphate hydrolases"/>
    <property type="match status" value="1"/>
</dbReference>
<keyword evidence="10" id="KW-0378">Hydrolase</keyword>
<feature type="domain" description="Integrase catalytic" evidence="25">
    <location>
        <begin position="535"/>
        <end position="648"/>
    </location>
</feature>
<comment type="cofactor">
    <cofactor evidence="1">
        <name>Mn(2+)</name>
        <dbReference type="ChEBI" id="CHEBI:29035"/>
    </cofactor>
</comment>
<evidence type="ECO:0000256" key="14">
    <source>
        <dbReference type="ARBA" id="ARBA00022884"/>
    </source>
</evidence>
<evidence type="ECO:0000256" key="20">
    <source>
        <dbReference type="PROSITE-ProRule" id="PRU00657"/>
    </source>
</evidence>